<dbReference type="AlphaFoldDB" id="A0A3B0RYU8"/>
<evidence type="ECO:0000256" key="3">
    <source>
        <dbReference type="ARBA" id="ARBA00005082"/>
    </source>
</evidence>
<comment type="subcellular location">
    <subcellularLocation>
        <location evidence="1">Cytoplasm</location>
        <location evidence="1">Cytoskeleton</location>
        <location evidence="1">Microtubule organizing center</location>
        <location evidence="1">Centrosome</location>
        <location evidence="1">Centriole</location>
    </subcellularLocation>
    <subcellularLocation>
        <location evidence="2">Golgi apparatus</location>
    </subcellularLocation>
</comment>
<dbReference type="EC" id="4.3.1.4" evidence="7"/>
<feature type="domain" description="Formiminotransferase N-terminal subdomain" evidence="21">
    <location>
        <begin position="8"/>
        <end position="185"/>
    </location>
</feature>
<evidence type="ECO:0000256" key="19">
    <source>
        <dbReference type="ARBA" id="ARBA00030029"/>
    </source>
</evidence>
<keyword evidence="14" id="KW-0206">Cytoskeleton</keyword>
<dbReference type="Gene3D" id="3.30.70.670">
    <property type="entry name" value="Formiminotransferase, C-terminal subdomain"/>
    <property type="match status" value="1"/>
</dbReference>
<evidence type="ECO:0000256" key="17">
    <source>
        <dbReference type="ARBA" id="ARBA00025506"/>
    </source>
</evidence>
<evidence type="ECO:0000256" key="6">
    <source>
        <dbReference type="ARBA" id="ARBA00012252"/>
    </source>
</evidence>
<keyword evidence="10 22" id="KW-0808">Transferase</keyword>
<accession>A0A3B0RYU8</accession>
<evidence type="ECO:0000256" key="10">
    <source>
        <dbReference type="ARBA" id="ARBA00022679"/>
    </source>
</evidence>
<dbReference type="GO" id="GO:0030412">
    <property type="term" value="F:formimidoyltetrahydrofolate cyclodeaminase activity"/>
    <property type="evidence" value="ECO:0007669"/>
    <property type="project" value="UniProtKB-EC"/>
</dbReference>
<dbReference type="GO" id="GO:0005814">
    <property type="term" value="C:centriole"/>
    <property type="evidence" value="ECO:0007669"/>
    <property type="project" value="UniProtKB-SubCell"/>
</dbReference>
<comment type="function">
    <text evidence="17">Folate-dependent enzyme, that displays both transferase and deaminase activity. Serves to channel one-carbon units from formiminoglutamate to the folate pool.</text>
</comment>
<feature type="domain" description="Formiminotransferase C-terminal subdomain" evidence="20">
    <location>
        <begin position="186"/>
        <end position="351"/>
    </location>
</feature>
<evidence type="ECO:0000256" key="14">
    <source>
        <dbReference type="ARBA" id="ARBA00023212"/>
    </source>
</evidence>
<dbReference type="PANTHER" id="PTHR12234:SF0">
    <property type="entry name" value="FORMIMIDOYLTRANSFERASE-CYCLODEAMINASE"/>
    <property type="match status" value="1"/>
</dbReference>
<name>A0A3B0RYU8_9ZZZZ</name>
<dbReference type="UniPathway" id="UPA00379">
    <property type="reaction ID" value="UER00555"/>
</dbReference>
<proteinExistence type="inferred from homology"/>
<dbReference type="PANTHER" id="PTHR12234">
    <property type="entry name" value="FORMIMINOTRANSFERASE-CYCLODEAMINASE"/>
    <property type="match status" value="1"/>
</dbReference>
<keyword evidence="11" id="KW-0369">Histidine metabolism</keyword>
<dbReference type="SMART" id="SM01221">
    <property type="entry name" value="FTCD"/>
    <property type="match status" value="1"/>
</dbReference>
<gene>
    <name evidence="22" type="ORF">MNBD_ACTINO01-228</name>
</gene>
<dbReference type="GO" id="GO:0019557">
    <property type="term" value="P:L-histidine catabolic process to glutamate and formate"/>
    <property type="evidence" value="ECO:0007669"/>
    <property type="project" value="UniProtKB-UniPathway"/>
</dbReference>
<reference evidence="22" key="1">
    <citation type="submission" date="2018-06" db="EMBL/GenBank/DDBJ databases">
        <authorList>
            <person name="Zhirakovskaya E."/>
        </authorList>
    </citation>
    <scope>NUCLEOTIDE SEQUENCE</scope>
</reference>
<dbReference type="GO" id="GO:0019556">
    <property type="term" value="P:L-histidine catabolic process to glutamate and formamide"/>
    <property type="evidence" value="ECO:0007669"/>
    <property type="project" value="UniProtKB-UniPathway"/>
</dbReference>
<keyword evidence="15 22" id="KW-0456">Lyase</keyword>
<evidence type="ECO:0000256" key="7">
    <source>
        <dbReference type="ARBA" id="ARBA00012998"/>
    </source>
</evidence>
<feature type="non-terminal residue" evidence="22">
    <location>
        <position position="555"/>
    </location>
</feature>
<dbReference type="EMBL" id="UOEI01000212">
    <property type="protein sequence ID" value="VAV97577.1"/>
    <property type="molecule type" value="Genomic_DNA"/>
</dbReference>
<evidence type="ECO:0000256" key="11">
    <source>
        <dbReference type="ARBA" id="ARBA00022808"/>
    </source>
</evidence>
<keyword evidence="9" id="KW-0963">Cytoplasm</keyword>
<dbReference type="InterPro" id="IPR037070">
    <property type="entry name" value="Formiminotransferase_C_sf"/>
</dbReference>
<sequence>MSASPSQSLVLCVPNFSEGRDQTIIDAITAQIGAVDGVKLLDVDPGYATNRTVVTFVGTPQAVVEAAVNAAAKASELIDMSTHRGEHPRFGSMDVCPLVPVAGITMDETVEYARTLARRLGDELGLSVYCYENAALVRERRNLAVVREGEYEGLAARISSPAWAPDFGPAQFNARSGATAVGARGFLVAYNINLNTTSTRRANAIAFDVRERGRVKRIGDPVTGEVELDEHGERIWVPGSLKGVKAIGWFIEEYGIAQISMNITDIDATPVHIAFDEVSRRSEARGIRVTGSELVGLIPLQAILDAGKYFLRKQQRSTGVSDTELIKIAVKSLGLDDLGEFDPTEKIIEYAIDDGTDRLVDLSVRRFAEETASESVAPGGGSVSANLGALGAALGTMVANLSSHKRGWDDRWEEFSDWADKGKACHDELLTLIDRDTEAFNAIMAAFGMSKGNEEERAARTEAIQAATRLAIEVPLRVMEVTVTSMEVIQAMAEIGNPASVSDAGVGALCARSAVLGAYLNVRINVPSLTDTLTGENYLERGRVLHDEAIAREAK</sequence>
<dbReference type="InterPro" id="IPR022384">
    <property type="entry name" value="FormiminoTrfase_cat_dom_sf"/>
</dbReference>
<keyword evidence="16" id="KW-0511">Multifunctional enzyme</keyword>
<comment type="similarity">
    <text evidence="4">In the N-terminal section; belongs to the formiminotransferase family.</text>
</comment>
<evidence type="ECO:0000256" key="2">
    <source>
        <dbReference type="ARBA" id="ARBA00004555"/>
    </source>
</evidence>
<comment type="similarity">
    <text evidence="5">In the C-terminal section; belongs to the cyclodeaminase/cyclohydrolase family.</text>
</comment>
<dbReference type="InterPro" id="IPR007044">
    <property type="entry name" value="Cyclodeamin/CycHdrlase"/>
</dbReference>
<dbReference type="NCBIfam" id="TIGR02024">
    <property type="entry name" value="FtcD"/>
    <property type="match status" value="1"/>
</dbReference>
<dbReference type="Pfam" id="PF07837">
    <property type="entry name" value="FTCD_N"/>
    <property type="match status" value="1"/>
</dbReference>
<dbReference type="InterPro" id="IPR037064">
    <property type="entry name" value="Formiminotransferase_N_sf"/>
</dbReference>
<evidence type="ECO:0000256" key="9">
    <source>
        <dbReference type="ARBA" id="ARBA00022490"/>
    </source>
</evidence>
<evidence type="ECO:0000256" key="4">
    <source>
        <dbReference type="ARBA" id="ARBA00008297"/>
    </source>
</evidence>
<evidence type="ECO:0000259" key="21">
    <source>
        <dbReference type="SMART" id="SM01222"/>
    </source>
</evidence>
<dbReference type="InterPro" id="IPR036178">
    <property type="entry name" value="Formintransfe-cycloase-like_sf"/>
</dbReference>
<evidence type="ECO:0000256" key="8">
    <source>
        <dbReference type="ARBA" id="ARBA00017787"/>
    </source>
</evidence>
<dbReference type="InterPro" id="IPR051623">
    <property type="entry name" value="FTCD"/>
</dbReference>
<dbReference type="InterPro" id="IPR012886">
    <property type="entry name" value="Formiminotransferase_N"/>
</dbReference>
<evidence type="ECO:0000256" key="15">
    <source>
        <dbReference type="ARBA" id="ARBA00023239"/>
    </source>
</evidence>
<keyword evidence="12" id="KW-0290">Folate-binding</keyword>
<dbReference type="InterPro" id="IPR004227">
    <property type="entry name" value="Formiminotransferase_cat"/>
</dbReference>
<evidence type="ECO:0000256" key="16">
    <source>
        <dbReference type="ARBA" id="ARBA00023268"/>
    </source>
</evidence>
<evidence type="ECO:0000256" key="13">
    <source>
        <dbReference type="ARBA" id="ARBA00023034"/>
    </source>
</evidence>
<comment type="subunit">
    <text evidence="18">Homooctamer, including four polyglutamate binding sites. The subunits are arranged as a tetramer of dimers, and form a planar ring-shaped structure.</text>
</comment>
<dbReference type="SUPFAM" id="SSF101262">
    <property type="entry name" value="Methenyltetrahydrofolate cyclohydrolase-like"/>
    <property type="match status" value="1"/>
</dbReference>
<evidence type="ECO:0000256" key="18">
    <source>
        <dbReference type="ARBA" id="ARBA00025915"/>
    </source>
</evidence>
<dbReference type="InterPro" id="IPR013802">
    <property type="entry name" value="Formiminotransferase_C"/>
</dbReference>
<dbReference type="Pfam" id="PF04961">
    <property type="entry name" value="FTCD_C"/>
    <property type="match status" value="1"/>
</dbReference>
<dbReference type="SUPFAM" id="SSF55116">
    <property type="entry name" value="Formiminotransferase domain of formiminotransferase-cyclodeaminase"/>
    <property type="match status" value="2"/>
</dbReference>
<dbReference type="GO" id="GO:0030409">
    <property type="term" value="F:glutamate formimidoyltransferase activity"/>
    <property type="evidence" value="ECO:0007669"/>
    <property type="project" value="UniProtKB-EC"/>
</dbReference>
<evidence type="ECO:0000256" key="12">
    <source>
        <dbReference type="ARBA" id="ARBA00022954"/>
    </source>
</evidence>
<dbReference type="SMART" id="SM01222">
    <property type="entry name" value="FTCD_N"/>
    <property type="match status" value="1"/>
</dbReference>
<evidence type="ECO:0000256" key="1">
    <source>
        <dbReference type="ARBA" id="ARBA00004114"/>
    </source>
</evidence>
<evidence type="ECO:0000256" key="5">
    <source>
        <dbReference type="ARBA" id="ARBA00010825"/>
    </source>
</evidence>
<keyword evidence="13" id="KW-0333">Golgi apparatus</keyword>
<organism evidence="22">
    <name type="scientific">hydrothermal vent metagenome</name>
    <dbReference type="NCBI Taxonomy" id="652676"/>
    <lineage>
        <taxon>unclassified sequences</taxon>
        <taxon>metagenomes</taxon>
        <taxon>ecological metagenomes</taxon>
    </lineage>
</organism>
<dbReference type="Gene3D" id="1.20.120.680">
    <property type="entry name" value="Formiminotetrahydrofolate cyclodeaminase monomer, up-and-down helical bundle"/>
    <property type="match status" value="1"/>
</dbReference>
<protein>
    <recommendedName>
        <fullName evidence="8">Formimidoyltransferase-cyclodeaminase</fullName>
        <ecNumber evidence="6">2.1.2.5</ecNumber>
        <ecNumber evidence="7">4.3.1.4</ecNumber>
    </recommendedName>
    <alternativeName>
        <fullName evidence="19">Formiminotransferase-cyclodeaminase</fullName>
    </alternativeName>
</protein>
<comment type="pathway">
    <text evidence="3">Amino-acid degradation; L-histidine degradation into L-glutamate; L-glutamate from N-formimidoyl-L-glutamate (transferase route): step 1/1.</text>
</comment>
<evidence type="ECO:0000313" key="22">
    <source>
        <dbReference type="EMBL" id="VAV97577.1"/>
    </source>
</evidence>
<dbReference type="GO" id="GO:0005794">
    <property type="term" value="C:Golgi apparatus"/>
    <property type="evidence" value="ECO:0007669"/>
    <property type="project" value="UniProtKB-SubCell"/>
</dbReference>
<evidence type="ECO:0000259" key="20">
    <source>
        <dbReference type="SMART" id="SM01221"/>
    </source>
</evidence>
<dbReference type="GO" id="GO:0005542">
    <property type="term" value="F:folic acid binding"/>
    <property type="evidence" value="ECO:0007669"/>
    <property type="project" value="UniProtKB-KW"/>
</dbReference>
<dbReference type="Gene3D" id="3.30.990.10">
    <property type="entry name" value="Formiminotransferase, N-terminal subdomain"/>
    <property type="match status" value="1"/>
</dbReference>
<dbReference type="EC" id="2.1.2.5" evidence="6"/>
<dbReference type="Pfam" id="PF02971">
    <property type="entry name" value="FTCD"/>
    <property type="match status" value="1"/>
</dbReference>